<name>A0A542YJ24_9MICO</name>
<dbReference type="InterPro" id="IPR003784">
    <property type="entry name" value="BioY"/>
</dbReference>
<feature type="transmembrane region" description="Helical" evidence="2">
    <location>
        <begin position="105"/>
        <end position="126"/>
    </location>
</feature>
<accession>A0A542YJ24</accession>
<keyword evidence="2" id="KW-0472">Membrane</keyword>
<proteinExistence type="inferred from homology"/>
<evidence type="ECO:0000256" key="2">
    <source>
        <dbReference type="SAM" id="Phobius"/>
    </source>
</evidence>
<comment type="caution">
    <text evidence="3">The sequence shown here is derived from an EMBL/GenBank/DDBJ whole genome shotgun (WGS) entry which is preliminary data.</text>
</comment>
<comment type="similarity">
    <text evidence="1">Belongs to the BioY family.</text>
</comment>
<dbReference type="Proteomes" id="UP000317998">
    <property type="component" value="Unassembled WGS sequence"/>
</dbReference>
<keyword evidence="2" id="KW-0812">Transmembrane</keyword>
<dbReference type="Pfam" id="PF02632">
    <property type="entry name" value="BioY"/>
    <property type="match status" value="1"/>
</dbReference>
<dbReference type="EMBL" id="VFOM01000001">
    <property type="protein sequence ID" value="TQL48041.1"/>
    <property type="molecule type" value="Genomic_DNA"/>
</dbReference>
<feature type="transmembrane region" description="Helical" evidence="2">
    <location>
        <begin position="138"/>
        <end position="159"/>
    </location>
</feature>
<feature type="transmembrane region" description="Helical" evidence="2">
    <location>
        <begin position="29"/>
        <end position="47"/>
    </location>
</feature>
<dbReference type="Gene3D" id="1.10.1760.20">
    <property type="match status" value="1"/>
</dbReference>
<keyword evidence="4" id="KW-1185">Reference proteome</keyword>
<evidence type="ECO:0000313" key="3">
    <source>
        <dbReference type="EMBL" id="TQL48041.1"/>
    </source>
</evidence>
<evidence type="ECO:0000256" key="1">
    <source>
        <dbReference type="ARBA" id="ARBA00010692"/>
    </source>
</evidence>
<protein>
    <submittedName>
        <fullName evidence="3">Biotin transport system substrate-specific component</fullName>
    </submittedName>
</protein>
<dbReference type="GO" id="GO:0015225">
    <property type="term" value="F:biotin transmembrane transporter activity"/>
    <property type="evidence" value="ECO:0007669"/>
    <property type="project" value="InterPro"/>
</dbReference>
<sequence length="221" mass="23438">MDSIRRVLRRATLRFGPITLADRVFQPGLVMDLVLVFCGAGLIAIIAQVSVPLWPVPTTGQIAGILIVGYSLGMVRGTLAAGIYVGMGAIGLPVFSNGAGGLDRLLGSTGGFIFGFVLGALVAGIFAAKQWDRTFGRVVLASTICTLVIYAVGLPWLAVANDYSVRQTIELGLYPLILGAVLKIVVVSALMTGAWSYIHRFDRRAASAEAWAIGNDPRRSF</sequence>
<feature type="transmembrane region" description="Helical" evidence="2">
    <location>
        <begin position="53"/>
        <end position="72"/>
    </location>
</feature>
<dbReference type="PANTHER" id="PTHR34295">
    <property type="entry name" value="BIOTIN TRANSPORTER BIOY"/>
    <property type="match status" value="1"/>
</dbReference>
<dbReference type="PANTHER" id="PTHR34295:SF1">
    <property type="entry name" value="BIOTIN TRANSPORTER BIOY"/>
    <property type="match status" value="1"/>
</dbReference>
<evidence type="ECO:0000313" key="4">
    <source>
        <dbReference type="Proteomes" id="UP000317998"/>
    </source>
</evidence>
<dbReference type="GO" id="GO:0005886">
    <property type="term" value="C:plasma membrane"/>
    <property type="evidence" value="ECO:0007669"/>
    <property type="project" value="InterPro"/>
</dbReference>
<keyword evidence="2" id="KW-1133">Transmembrane helix</keyword>
<reference evidence="3 4" key="1">
    <citation type="submission" date="2019-06" db="EMBL/GenBank/DDBJ databases">
        <title>Sequencing the genomes of 1000 actinobacteria strains.</title>
        <authorList>
            <person name="Klenk H.-P."/>
        </authorList>
    </citation>
    <scope>NUCLEOTIDE SEQUENCE [LARGE SCALE GENOMIC DNA]</scope>
    <source>
        <strain evidence="3 4">DSM 26477</strain>
    </source>
</reference>
<gene>
    <name evidence="3" type="ORF">FB562_1122</name>
</gene>
<feature type="transmembrane region" description="Helical" evidence="2">
    <location>
        <begin position="171"/>
        <end position="198"/>
    </location>
</feature>
<feature type="transmembrane region" description="Helical" evidence="2">
    <location>
        <begin position="79"/>
        <end position="99"/>
    </location>
</feature>
<organism evidence="3 4">
    <name type="scientific">Homoserinimonas aerilata</name>
    <dbReference type="NCBI Taxonomy" id="1162970"/>
    <lineage>
        <taxon>Bacteria</taxon>
        <taxon>Bacillati</taxon>
        <taxon>Actinomycetota</taxon>
        <taxon>Actinomycetes</taxon>
        <taxon>Micrococcales</taxon>
        <taxon>Microbacteriaceae</taxon>
        <taxon>Homoserinimonas</taxon>
    </lineage>
</organism>
<dbReference type="AlphaFoldDB" id="A0A542YJ24"/>